<gene>
    <name evidence="1" type="ORF">NCTC11343_02313</name>
</gene>
<dbReference type="EMBL" id="UAUU01000008">
    <property type="protein sequence ID" value="SPZ85749.1"/>
    <property type="molecule type" value="Genomic_DNA"/>
</dbReference>
<evidence type="ECO:0000313" key="1">
    <source>
        <dbReference type="EMBL" id="SPZ85749.1"/>
    </source>
</evidence>
<accession>A0A2X2KUK0</accession>
<dbReference type="AlphaFoldDB" id="A0A2X2KUK0"/>
<sequence length="63" mass="7195">MGAVLRRNGNMVFTVYVEHHYKGRNVPLLAVFILVNTDKKVMGHKHSKQISEKYIIVNNNGNT</sequence>
<name>A0A2X2KUK0_SPHMU</name>
<reference evidence="1 2" key="1">
    <citation type="submission" date="2018-06" db="EMBL/GenBank/DDBJ databases">
        <authorList>
            <consortium name="Pathogen Informatics"/>
            <person name="Doyle S."/>
        </authorList>
    </citation>
    <scope>NUCLEOTIDE SEQUENCE [LARGE SCALE GENOMIC DNA]</scope>
    <source>
        <strain evidence="1 2">NCTC11343</strain>
    </source>
</reference>
<protein>
    <submittedName>
        <fullName evidence="1">Uncharacterized protein</fullName>
    </submittedName>
</protein>
<organism evidence="1 2">
    <name type="scientific">Sphingobacterium multivorum</name>
    <dbReference type="NCBI Taxonomy" id="28454"/>
    <lineage>
        <taxon>Bacteria</taxon>
        <taxon>Pseudomonadati</taxon>
        <taxon>Bacteroidota</taxon>
        <taxon>Sphingobacteriia</taxon>
        <taxon>Sphingobacteriales</taxon>
        <taxon>Sphingobacteriaceae</taxon>
        <taxon>Sphingobacterium</taxon>
    </lineage>
</organism>
<evidence type="ECO:0000313" key="2">
    <source>
        <dbReference type="Proteomes" id="UP000251241"/>
    </source>
</evidence>
<proteinExistence type="predicted"/>
<dbReference type="Proteomes" id="UP000251241">
    <property type="component" value="Unassembled WGS sequence"/>
</dbReference>